<gene>
    <name evidence="3" type="ORF">S03H2_41776</name>
</gene>
<reference evidence="3" key="1">
    <citation type="journal article" date="2014" name="Front. Microbiol.">
        <title>High frequency of phylogenetically diverse reductive dehalogenase-homologous genes in deep subseafloor sedimentary metagenomes.</title>
        <authorList>
            <person name="Kawai M."/>
            <person name="Futagami T."/>
            <person name="Toyoda A."/>
            <person name="Takaki Y."/>
            <person name="Nishi S."/>
            <person name="Hori S."/>
            <person name="Arai W."/>
            <person name="Tsubouchi T."/>
            <person name="Morono Y."/>
            <person name="Uchiyama I."/>
            <person name="Ito T."/>
            <person name="Fujiyama A."/>
            <person name="Inagaki F."/>
            <person name="Takami H."/>
        </authorList>
    </citation>
    <scope>NUCLEOTIDE SEQUENCE</scope>
    <source>
        <strain evidence="3">Expedition CK06-06</strain>
    </source>
</reference>
<dbReference type="GO" id="GO:0019150">
    <property type="term" value="F:D-ribulokinase activity"/>
    <property type="evidence" value="ECO:0007669"/>
    <property type="project" value="TreeGrafter"/>
</dbReference>
<keyword evidence="1" id="KW-0808">Transferase</keyword>
<keyword evidence="2" id="KW-0418">Kinase</keyword>
<dbReference type="SUPFAM" id="SSF53067">
    <property type="entry name" value="Actin-like ATPase domain"/>
    <property type="match status" value="1"/>
</dbReference>
<name>X1J2U6_9ZZZZ</name>
<protein>
    <recommendedName>
        <fullName evidence="4">Ribulokinase</fullName>
    </recommendedName>
</protein>
<dbReference type="InterPro" id="IPR043129">
    <property type="entry name" value="ATPase_NBD"/>
</dbReference>
<evidence type="ECO:0000256" key="1">
    <source>
        <dbReference type="ARBA" id="ARBA00022679"/>
    </source>
</evidence>
<dbReference type="AlphaFoldDB" id="X1J2U6"/>
<proteinExistence type="predicted"/>
<dbReference type="Gene3D" id="3.30.420.40">
    <property type="match status" value="1"/>
</dbReference>
<dbReference type="GO" id="GO:0019321">
    <property type="term" value="P:pentose metabolic process"/>
    <property type="evidence" value="ECO:0007669"/>
    <property type="project" value="TreeGrafter"/>
</dbReference>
<evidence type="ECO:0008006" key="4">
    <source>
        <dbReference type="Google" id="ProtNLM"/>
    </source>
</evidence>
<evidence type="ECO:0000313" key="3">
    <source>
        <dbReference type="EMBL" id="GAH72674.1"/>
    </source>
</evidence>
<dbReference type="PANTHER" id="PTHR43435">
    <property type="entry name" value="RIBULOKINASE"/>
    <property type="match status" value="1"/>
</dbReference>
<dbReference type="EMBL" id="BARU01025970">
    <property type="protein sequence ID" value="GAH72674.1"/>
    <property type="molecule type" value="Genomic_DNA"/>
</dbReference>
<evidence type="ECO:0000256" key="2">
    <source>
        <dbReference type="ARBA" id="ARBA00022777"/>
    </source>
</evidence>
<feature type="non-terminal residue" evidence="3">
    <location>
        <position position="163"/>
    </location>
</feature>
<comment type="caution">
    <text evidence="3">The sequence shown here is derived from an EMBL/GenBank/DDBJ whole genome shotgun (WGS) entry which is preliminary data.</text>
</comment>
<accession>X1J2U6</accession>
<dbReference type="PANTHER" id="PTHR43435:SF4">
    <property type="entry name" value="FGGY CARBOHYDRATE KINASE DOMAIN-CONTAINING PROTEIN"/>
    <property type="match status" value="1"/>
</dbReference>
<sequence>MHMAAYTIGLHYDTHAVRAMVVSVTNGREVGTSAWTYSHGKDGVIVCDDPNLARQHPADYIKGAETTIKRALAAAKRRVKTFTPKDVIGIGVAAAASTPLPVDHDGTPLALQPKFAKEPAAMAWLWNDHTAAAEADEITNYAKKQRPHYLDKCGGAYSSESFF</sequence>
<dbReference type="GO" id="GO:0005737">
    <property type="term" value="C:cytoplasm"/>
    <property type="evidence" value="ECO:0007669"/>
    <property type="project" value="TreeGrafter"/>
</dbReference>
<organism evidence="3">
    <name type="scientific">marine sediment metagenome</name>
    <dbReference type="NCBI Taxonomy" id="412755"/>
    <lineage>
        <taxon>unclassified sequences</taxon>
        <taxon>metagenomes</taxon>
        <taxon>ecological metagenomes</taxon>
    </lineage>
</organism>